<evidence type="ECO:0008006" key="4">
    <source>
        <dbReference type="Google" id="ProtNLM"/>
    </source>
</evidence>
<proteinExistence type="predicted"/>
<dbReference type="EMBL" id="JBHSFH010000007">
    <property type="protein sequence ID" value="MFC4495399.1"/>
    <property type="molecule type" value="Genomic_DNA"/>
</dbReference>
<dbReference type="Proteomes" id="UP001595997">
    <property type="component" value="Unassembled WGS sequence"/>
</dbReference>
<name>A0ABV9A8R2_9ACTN</name>
<feature type="chain" id="PRO_5046124185" description="Secreted protein" evidence="1">
    <location>
        <begin position="23"/>
        <end position="101"/>
    </location>
</feature>
<sequence>MRKLQKAAVVAAMIGSVSMVGAGVATAGGWEEPQELPTVNCEQDASNTNVDLIVAGTVTVAGSSGGDADASATQQICGIGNEENENTAGTAVGGVGTDVVG</sequence>
<evidence type="ECO:0000256" key="1">
    <source>
        <dbReference type="SAM" id="SignalP"/>
    </source>
</evidence>
<gene>
    <name evidence="2" type="ORF">ACFPA8_14790</name>
</gene>
<reference evidence="3" key="1">
    <citation type="journal article" date="2019" name="Int. J. Syst. Evol. Microbiol.">
        <title>The Global Catalogue of Microorganisms (GCM) 10K type strain sequencing project: providing services to taxonomists for standard genome sequencing and annotation.</title>
        <authorList>
            <consortium name="The Broad Institute Genomics Platform"/>
            <consortium name="The Broad Institute Genome Sequencing Center for Infectious Disease"/>
            <person name="Wu L."/>
            <person name="Ma J."/>
        </authorList>
    </citation>
    <scope>NUCLEOTIDE SEQUENCE [LARGE SCALE GENOMIC DNA]</scope>
    <source>
        <strain evidence="3">CGMCC 4.7357</strain>
    </source>
</reference>
<accession>A0ABV9A8R2</accession>
<dbReference type="RefSeq" id="WP_386448146.1">
    <property type="nucleotide sequence ID" value="NZ_JBHSFH010000007.1"/>
</dbReference>
<protein>
    <recommendedName>
        <fullName evidence="4">Secreted protein</fullName>
    </recommendedName>
</protein>
<evidence type="ECO:0000313" key="3">
    <source>
        <dbReference type="Proteomes" id="UP001595997"/>
    </source>
</evidence>
<comment type="caution">
    <text evidence="2">The sequence shown here is derived from an EMBL/GenBank/DDBJ whole genome shotgun (WGS) entry which is preliminary data.</text>
</comment>
<feature type="signal peptide" evidence="1">
    <location>
        <begin position="1"/>
        <end position="22"/>
    </location>
</feature>
<organism evidence="2 3">
    <name type="scientific">Streptomyces ovatisporus</name>
    <dbReference type="NCBI Taxonomy" id="1128682"/>
    <lineage>
        <taxon>Bacteria</taxon>
        <taxon>Bacillati</taxon>
        <taxon>Actinomycetota</taxon>
        <taxon>Actinomycetes</taxon>
        <taxon>Kitasatosporales</taxon>
        <taxon>Streptomycetaceae</taxon>
        <taxon>Streptomyces</taxon>
    </lineage>
</organism>
<keyword evidence="1" id="KW-0732">Signal</keyword>
<evidence type="ECO:0000313" key="2">
    <source>
        <dbReference type="EMBL" id="MFC4495399.1"/>
    </source>
</evidence>
<keyword evidence="3" id="KW-1185">Reference proteome</keyword>